<comment type="subcellular location">
    <subcellularLocation>
        <location evidence="2">Cell membrane</location>
    </subcellularLocation>
    <subcellularLocation>
        <location evidence="1">Membrane</location>
        <topology evidence="1">Single-pass membrane protein</topology>
    </subcellularLocation>
</comment>
<dbReference type="Pfam" id="PF15975">
    <property type="entry name" value="Flot"/>
    <property type="match status" value="1"/>
</dbReference>
<evidence type="ECO:0000256" key="2">
    <source>
        <dbReference type="ARBA" id="ARBA00004236"/>
    </source>
</evidence>
<protein>
    <submittedName>
        <fullName evidence="10">SPFH domain-containing protein</fullName>
    </submittedName>
</protein>
<keyword evidence="8" id="KW-0812">Transmembrane</keyword>
<dbReference type="PANTHER" id="PTHR13806">
    <property type="entry name" value="FLOTILLIN-RELATED"/>
    <property type="match status" value="1"/>
</dbReference>
<evidence type="ECO:0000256" key="6">
    <source>
        <dbReference type="SAM" id="Coils"/>
    </source>
</evidence>
<dbReference type="SMART" id="SM00244">
    <property type="entry name" value="PHB"/>
    <property type="match status" value="1"/>
</dbReference>
<reference evidence="10 11" key="1">
    <citation type="submission" date="2023-12" db="EMBL/GenBank/DDBJ databases">
        <title>Description of an unclassified Opitutus bacterium of Verrucomicrobiota.</title>
        <authorList>
            <person name="Zhang D.-F."/>
        </authorList>
    </citation>
    <scope>NUCLEOTIDE SEQUENCE [LARGE SCALE GENOMIC DNA]</scope>
    <source>
        <strain evidence="10 11">WL0086</strain>
    </source>
</reference>
<feature type="compositionally biased region" description="Low complexity" evidence="7">
    <location>
        <begin position="483"/>
        <end position="492"/>
    </location>
</feature>
<keyword evidence="11" id="KW-1185">Reference proteome</keyword>
<evidence type="ECO:0000256" key="1">
    <source>
        <dbReference type="ARBA" id="ARBA00004167"/>
    </source>
</evidence>
<dbReference type="InterPro" id="IPR001107">
    <property type="entry name" value="Band_7"/>
</dbReference>
<sequence length="500" mass="53469">MLNLPILLGIAAGIVFFVGFLVTAASRYKRCPSDRLLVVYGKIAGGKSANCYHGGAAFVWPVIQGYQYLDLTPMPIDIRLEGALSKQNIRVNTPSTFTVGISTEPGVMENAAERLLGLGLAEIKELAKDIIFGQMRVVIATMDIEEINADRDKLIANISMGVEVELKKVGLRLINVNVQDITDASGYIDALGQEAASKAIAEAKVKVAQAHRDGDIGAAEAQRDQRVRVAEADAVATEGENAAKVTVANSHASRRVKEAEAERMAVTSEKVAQATALKDSYVAEEAAEKQRAIKEKATQEANVIVPAEVDRDKAIVDAEARAEAVRRIQKGEADAVRLQKQAEADGLKAVKQAEADGLRFRLTAEADGQRLKMLAEAEGVEALLKNKAKGFAELVSSFSSEEQAQLMLVIEQLPRLVEEQVKAIQNLKIDKVTVWDSGKGADGKSSTTNFLSGLVGALPPLHEITRNVGVELPEYLGKLGSQPAPKAAAKPADAADESSS</sequence>
<evidence type="ECO:0000256" key="7">
    <source>
        <dbReference type="SAM" id="MobiDB-lite"/>
    </source>
</evidence>
<name>A0ABZ1C5R0_9BACT</name>
<feature type="coiled-coil region" evidence="6">
    <location>
        <begin position="282"/>
        <end position="341"/>
    </location>
</feature>
<feature type="domain" description="Band 7" evidence="9">
    <location>
        <begin position="26"/>
        <end position="195"/>
    </location>
</feature>
<dbReference type="InterPro" id="IPR031905">
    <property type="entry name" value="Flotillin_C"/>
</dbReference>
<feature type="region of interest" description="Disordered" evidence="7">
    <location>
        <begin position="479"/>
        <end position="500"/>
    </location>
</feature>
<proteinExistence type="inferred from homology"/>
<keyword evidence="8" id="KW-1133">Transmembrane helix</keyword>
<dbReference type="InterPro" id="IPR027705">
    <property type="entry name" value="Flotillin_fam"/>
</dbReference>
<dbReference type="CDD" id="cd03399">
    <property type="entry name" value="SPFH_flotillin"/>
    <property type="match status" value="1"/>
</dbReference>
<dbReference type="Proteomes" id="UP000738431">
    <property type="component" value="Chromosome"/>
</dbReference>
<evidence type="ECO:0000256" key="4">
    <source>
        <dbReference type="ARBA" id="ARBA00022475"/>
    </source>
</evidence>
<accession>A0ABZ1C5R0</accession>
<dbReference type="RefSeq" id="WP_221029514.1">
    <property type="nucleotide sequence ID" value="NZ_CP139781.1"/>
</dbReference>
<keyword evidence="5 8" id="KW-0472">Membrane</keyword>
<keyword evidence="6" id="KW-0175">Coiled coil</keyword>
<dbReference type="Gene3D" id="3.30.479.30">
    <property type="entry name" value="Band 7 domain"/>
    <property type="match status" value="1"/>
</dbReference>
<evidence type="ECO:0000256" key="5">
    <source>
        <dbReference type="ARBA" id="ARBA00023136"/>
    </source>
</evidence>
<keyword evidence="4" id="KW-1003">Cell membrane</keyword>
<comment type="similarity">
    <text evidence="3">Belongs to the band 7/mec-2 family. Flotillin subfamily.</text>
</comment>
<dbReference type="EMBL" id="CP139781">
    <property type="protein sequence ID" value="WRQ87072.1"/>
    <property type="molecule type" value="Genomic_DNA"/>
</dbReference>
<dbReference type="InterPro" id="IPR036013">
    <property type="entry name" value="Band_7/SPFH_dom_sf"/>
</dbReference>
<dbReference type="SUPFAM" id="SSF117892">
    <property type="entry name" value="Band 7/SPFH domain"/>
    <property type="match status" value="1"/>
</dbReference>
<evidence type="ECO:0000256" key="3">
    <source>
        <dbReference type="ARBA" id="ARBA00007161"/>
    </source>
</evidence>
<evidence type="ECO:0000256" key="8">
    <source>
        <dbReference type="SAM" id="Phobius"/>
    </source>
</evidence>
<dbReference type="Pfam" id="PF01145">
    <property type="entry name" value="Band_7"/>
    <property type="match status" value="1"/>
</dbReference>
<organism evidence="10 11">
    <name type="scientific">Actomonas aquatica</name>
    <dbReference type="NCBI Taxonomy" id="2866162"/>
    <lineage>
        <taxon>Bacteria</taxon>
        <taxon>Pseudomonadati</taxon>
        <taxon>Verrucomicrobiota</taxon>
        <taxon>Opitutia</taxon>
        <taxon>Opitutales</taxon>
        <taxon>Opitutaceae</taxon>
        <taxon>Actomonas</taxon>
    </lineage>
</organism>
<evidence type="ECO:0000259" key="9">
    <source>
        <dbReference type="SMART" id="SM00244"/>
    </source>
</evidence>
<evidence type="ECO:0000313" key="11">
    <source>
        <dbReference type="Proteomes" id="UP000738431"/>
    </source>
</evidence>
<evidence type="ECO:0000313" key="10">
    <source>
        <dbReference type="EMBL" id="WRQ87072.1"/>
    </source>
</evidence>
<dbReference type="PANTHER" id="PTHR13806:SF31">
    <property type="entry name" value="FLOTILLIN-LIKE PROTEIN 1-RELATED"/>
    <property type="match status" value="1"/>
</dbReference>
<gene>
    <name evidence="10" type="ORF">K1X11_019835</name>
</gene>
<feature type="transmembrane region" description="Helical" evidence="8">
    <location>
        <begin position="6"/>
        <end position="25"/>
    </location>
</feature>